<dbReference type="Pfam" id="PF13385">
    <property type="entry name" value="Laminin_G_3"/>
    <property type="match status" value="1"/>
</dbReference>
<comment type="subcellular location">
    <subcellularLocation>
        <location evidence="1">Membrane</location>
    </subcellularLocation>
</comment>
<dbReference type="Gene3D" id="2.10.220.10">
    <property type="entry name" value="Hormone Receptor, Insulin-like Growth Factor Receptor 1, Chain A, domain 2"/>
    <property type="match status" value="1"/>
</dbReference>
<evidence type="ECO:0000256" key="6">
    <source>
        <dbReference type="PROSITE-ProRule" id="PRU00206"/>
    </source>
</evidence>
<evidence type="ECO:0000256" key="1">
    <source>
        <dbReference type="ARBA" id="ARBA00004370"/>
    </source>
</evidence>
<dbReference type="Pfam" id="PF02010">
    <property type="entry name" value="REJ"/>
    <property type="match status" value="1"/>
</dbReference>
<proteinExistence type="predicted"/>
<keyword evidence="11" id="KW-1185">Reference proteome</keyword>
<feature type="transmembrane region" description="Helical" evidence="7">
    <location>
        <begin position="2299"/>
        <end position="2316"/>
    </location>
</feature>
<feature type="chain" id="PRO_5043336517" description="TNFR-Cys domain-containing protein" evidence="8">
    <location>
        <begin position="18"/>
        <end position="2424"/>
    </location>
</feature>
<dbReference type="SUPFAM" id="SSF49899">
    <property type="entry name" value="Concanavalin A-like lectins/glucanases"/>
    <property type="match status" value="3"/>
</dbReference>
<keyword evidence="3" id="KW-0677">Repeat</keyword>
<dbReference type="EMBL" id="CAJZBQ010000058">
    <property type="protein sequence ID" value="CAG9334513.1"/>
    <property type="molecule type" value="Genomic_DNA"/>
</dbReference>
<dbReference type="PROSITE" id="PS50050">
    <property type="entry name" value="TNFR_NGFR_2"/>
    <property type="match status" value="1"/>
</dbReference>
<feature type="transmembrane region" description="Helical" evidence="7">
    <location>
        <begin position="2345"/>
        <end position="2367"/>
    </location>
</feature>
<feature type="transmembrane region" description="Helical" evidence="7">
    <location>
        <begin position="2129"/>
        <end position="2151"/>
    </location>
</feature>
<dbReference type="Proteomes" id="UP001162131">
    <property type="component" value="Unassembled WGS sequence"/>
</dbReference>
<dbReference type="InterPro" id="IPR009030">
    <property type="entry name" value="Growth_fac_rcpt_cys_sf"/>
</dbReference>
<evidence type="ECO:0000256" key="7">
    <source>
        <dbReference type="SAM" id="Phobius"/>
    </source>
</evidence>
<dbReference type="SMART" id="SM00261">
    <property type="entry name" value="FU"/>
    <property type="match status" value="2"/>
</dbReference>
<dbReference type="PROSITE" id="PS00652">
    <property type="entry name" value="TNFR_NGFR_1"/>
    <property type="match status" value="1"/>
</dbReference>
<evidence type="ECO:0000259" key="9">
    <source>
        <dbReference type="PROSITE" id="PS50050"/>
    </source>
</evidence>
<feature type="transmembrane region" description="Helical" evidence="7">
    <location>
        <begin position="2254"/>
        <end position="2274"/>
    </location>
</feature>
<evidence type="ECO:0000256" key="2">
    <source>
        <dbReference type="ARBA" id="ARBA00022692"/>
    </source>
</evidence>
<comment type="caution">
    <text evidence="6">Lacks conserved residue(s) required for the propagation of feature annotation.</text>
</comment>
<dbReference type="Gene3D" id="2.60.120.200">
    <property type="match status" value="1"/>
</dbReference>
<comment type="caution">
    <text evidence="10">The sequence shown here is derived from an EMBL/GenBank/DDBJ whole genome shotgun (WGS) entry which is preliminary data.</text>
</comment>
<accession>A0AAU9KBA6</accession>
<keyword evidence="5 7" id="KW-0472">Membrane</keyword>
<dbReference type="InterPro" id="IPR013320">
    <property type="entry name" value="ConA-like_dom_sf"/>
</dbReference>
<protein>
    <recommendedName>
        <fullName evidence="9">TNFR-Cys domain-containing protein</fullName>
    </recommendedName>
</protein>
<dbReference type="PANTHER" id="PTHR46730">
    <property type="entry name" value="POLYCYSTIN-1"/>
    <property type="match status" value="1"/>
</dbReference>
<name>A0AAU9KBA6_9CILI</name>
<keyword evidence="8" id="KW-0732">Signal</keyword>
<evidence type="ECO:0000313" key="10">
    <source>
        <dbReference type="EMBL" id="CAG9334513.1"/>
    </source>
</evidence>
<feature type="domain" description="TNFR-Cys" evidence="9">
    <location>
        <begin position="496"/>
        <end position="539"/>
    </location>
</feature>
<keyword evidence="4 7" id="KW-1133">Transmembrane helix</keyword>
<dbReference type="GO" id="GO:0005261">
    <property type="term" value="F:monoatomic cation channel activity"/>
    <property type="evidence" value="ECO:0007669"/>
    <property type="project" value="TreeGrafter"/>
</dbReference>
<dbReference type="InterPro" id="IPR013783">
    <property type="entry name" value="Ig-like_fold"/>
</dbReference>
<sequence length="2424" mass="274731">MIKLWFFILLIANLCDSWQENSNDFHQVNFPEIYEIGLQEIFIPNLYIKKEFYLSFLAKTYANTPMRLAEIAWDEQESAYFELNDHKITLRLKDSLIEVSLNLNSTNWNLIIGGLENRYLKICSYEWKSMNSAIKCVSSSILLPNYIPQRYSPFRVNFETDYFRFLRISEIASNPKLHIENFPQLMIERRILDERSTIEIDFSGVQPQVIYGNYMPLGNADGVTWNPDYLDKNSPYPMINSGIYFNGVSSALFFPKSSNFPYDSSLSDPLVLSSFQSWIFWIRPIFQDQECILVSKQESLSRYLKISLGNDASSLFFTDENNKLTTAQSDSSVKNNTWQLLSIAWSSTEIEFYINDIKVTQILTSSLGFSDNSNSQLVIGADSLESSNYYKGFLYYLSYFSFKISIETIQNYIGSCQSCNCPSKTNSCLGSCNFGEYFYDSQCKSCPNKCTEIGCIYGDSGAQCNRCRDSLCEFCETYTETCKQCKKNAILDNYCYCPDGFYKDYNSESCKPCHDNCSKCSGATMDLCDECVKVVDSWCVEECPSLYTTESDGSCTLFNKEPEKLVFDSLSSLLVSKPYSLLSFQTGINGYHMETTDPYPEYHKGYYFDPKSLLIQNNQAMIISPQNSWAFWLKPTNPSGILLSKRSSETISYRWILSDNILSVDIKLLNGKYLHSCSIEISQNMWTMVAAILEYESGQYEGSVNCFINGSFMNSNEIGVTYIDDSSDSIIYIGEEYNGWIYEIIYSPNKLDLSNFISDGDCKSCSSCDYTLPEFCLDDCPFHQFYDPDKNKCVECDSSCGSCVRKENCSLCIDKLCSSCSTFEDACDKCLENASMNEDSICKCADEFIYNPSVGLCTECYEINSLCVISCPTLYISQENYTCTASDNLYMRFSFETLENIITDSRDQPVYELMTGSSLSFYPNYDDNDPIPGYQRGMFFDGKNDYLPRYSGNFTISPYSTWILWISPYDLSQGMIFSKNDNENDNVISLYSTNYDSYLAIMNCSFSITLSEHEWNFIVILISQDKSSSISVTFINNGYQSIMTESGSIEDYLNYYLTIGDSTISCWGWFYELVYAAKLLDSDEISQEYKGYYYCPRQESFCLKSCNLNQYYSESGECADCLSSCKTCISNSTCDLCAQQKCSSCSSIGGNCICPYDATQNSNNVCTCIDPNKNFNKNTISCDCHDGYWNNQGECEICNYYLQNDDISCNFASSYRQLEITFSVPVKTSGISCESLFNSDTLNKFGDDYRCYFMNDNLKFYVNLGLNFTIKEGDSLSFQKEIIGKTSKCGYEKTLVKATLEHKYDYPSPIIILNAPSVIDMSCQDLRIVGRVNGKLNHDLEIKWSFSSNPSNANLIKYETDYQISIASILIPKAELLSGILTVTLTAKNFLGSISNLSQNITVSSSSAISINFDSLYYSITRFHPFTVSIGSLSSCQALSNNINIEWSLSSVMNNQTAINETTLWASQNGQMALIIPKGWIPALSTANFKIEATDQSTGFTGTNYISIYSKESLPVILFDRTDGIASANEQLSISALSSYDPDGLATFSYKWSCNTNYEDCSSLITSVSSGTLNVPKNSLSVGESYIFTITVTKSNSAKLSSTKQITINIVGNSGSKISIAETNIIKPNVVNPNEAYKIKINQLVSLVTWSCQSELPIEFASSLNTNFLVVKENSLQQGAYYTLDILIGSSYSYTWSFYVNQAPVFGDFIVSPQNGVELETIFTLEAYEWIDIEEDYPLSYIFGMTIDNSSIYLSGKNSSSIFYSKFLNGNYEIFVDIYDSLNTYSRVVSNITVEKNTKTDYSKLYEEINKQQSSPTLDIPTIVSSTYWLTSLPLNFSGISNLAVDTSLKFNLSIKYINSYIDLMDPDDFSSYYGLLSMLKMISQALFINSYEELLIFNKTIANIFTYNSVALRDRQVEIFFESLNAIYSNSFLNESVIGLIEDNIVIASSIIRPYMISNENKHFYSGNIETLFANTQTRYIFDSTLSLNNFTFHLPVNIPQLIPKKSPFSIIYSKFSLASPKYPVIAYTLYEAGNNTPLSISLNYTEIEFQTPNLNTSQEMHCATLNRTSSAWNESSCSLGKISESSVTCNCYHLSIYSIQIKNTTNNDPGGDPNNPITIDIEKGSFIPVYIFGGIAFLYIISMISSFMWEKNEKIEVNVIAPIKDSSISNRSNVSLHHNHQDSARFDFKQSRSLIPLDISDTVEIVDKTLAKIEISFMEPPHESKRWEYVLKKHILLCIFIKDPHVKLYKKINILAMYFIVSLGLLGAIYHWDEFYQDNLNNKSFIGVLESLNGKDMIPIGASILVTYIICFLLETLSENMPVFEGIDEETYYRTVRNNRIKVISCVILSLLIFSLSAYLTAIFSQDFSTAMIYLWIISIIISYVVGIFIAPFLKMLIEIAIYQNFVKFYYAMRGWQKEEKA</sequence>
<feature type="repeat" description="TNFR-Cys" evidence="6">
    <location>
        <begin position="496"/>
        <end position="539"/>
    </location>
</feature>
<dbReference type="Gene3D" id="2.60.40.10">
    <property type="entry name" value="Immunoglobulins"/>
    <property type="match status" value="1"/>
</dbReference>
<feature type="signal peptide" evidence="8">
    <location>
        <begin position="1"/>
        <end position="17"/>
    </location>
</feature>
<dbReference type="GO" id="GO:0005886">
    <property type="term" value="C:plasma membrane"/>
    <property type="evidence" value="ECO:0007669"/>
    <property type="project" value="TreeGrafter"/>
</dbReference>
<evidence type="ECO:0000256" key="5">
    <source>
        <dbReference type="ARBA" id="ARBA00023136"/>
    </source>
</evidence>
<dbReference type="SUPFAM" id="SSF57184">
    <property type="entry name" value="Growth factor receptor domain"/>
    <property type="match status" value="1"/>
</dbReference>
<evidence type="ECO:0000313" key="11">
    <source>
        <dbReference type="Proteomes" id="UP001162131"/>
    </source>
</evidence>
<evidence type="ECO:0000256" key="4">
    <source>
        <dbReference type="ARBA" id="ARBA00022989"/>
    </source>
</evidence>
<gene>
    <name evidence="10" type="ORF">BSTOLATCC_MIC61125</name>
</gene>
<reference evidence="10" key="1">
    <citation type="submission" date="2021-09" db="EMBL/GenBank/DDBJ databases">
        <authorList>
            <consortium name="AG Swart"/>
            <person name="Singh M."/>
            <person name="Singh A."/>
            <person name="Seah K."/>
            <person name="Emmerich C."/>
        </authorList>
    </citation>
    <scope>NUCLEOTIDE SEQUENCE</scope>
    <source>
        <strain evidence="10">ATCC30299</strain>
    </source>
</reference>
<organism evidence="10 11">
    <name type="scientific">Blepharisma stoltei</name>
    <dbReference type="NCBI Taxonomy" id="1481888"/>
    <lineage>
        <taxon>Eukaryota</taxon>
        <taxon>Sar</taxon>
        <taxon>Alveolata</taxon>
        <taxon>Ciliophora</taxon>
        <taxon>Postciliodesmatophora</taxon>
        <taxon>Heterotrichea</taxon>
        <taxon>Heterotrichida</taxon>
        <taxon>Blepharismidae</taxon>
        <taxon>Blepharisma</taxon>
    </lineage>
</organism>
<dbReference type="InterPro" id="IPR001368">
    <property type="entry name" value="TNFR/NGFR_Cys_rich_reg"/>
</dbReference>
<evidence type="ECO:0000256" key="8">
    <source>
        <dbReference type="SAM" id="SignalP"/>
    </source>
</evidence>
<dbReference type="GO" id="GO:0006816">
    <property type="term" value="P:calcium ion transport"/>
    <property type="evidence" value="ECO:0007669"/>
    <property type="project" value="TreeGrafter"/>
</dbReference>
<feature type="transmembrane region" description="Helical" evidence="7">
    <location>
        <begin position="2373"/>
        <end position="2396"/>
    </location>
</feature>
<dbReference type="PANTHER" id="PTHR46730:SF1">
    <property type="entry name" value="PLAT DOMAIN-CONTAINING PROTEIN"/>
    <property type="match status" value="1"/>
</dbReference>
<dbReference type="InterPro" id="IPR002859">
    <property type="entry name" value="PKD/REJ-like"/>
</dbReference>
<keyword evidence="2 7" id="KW-0812">Transmembrane</keyword>
<evidence type="ECO:0000256" key="3">
    <source>
        <dbReference type="ARBA" id="ARBA00022737"/>
    </source>
</evidence>
<dbReference type="InterPro" id="IPR006212">
    <property type="entry name" value="Furin_repeat"/>
</dbReference>